<sequence>MFKLQSSFFISLLVNIFLTSASSNTSSYDSSCSFSPPPEHKFQFFADSYYKNMISEIQPAPYQCYYVGKFSSAIFSKPLIGYVRIFDGCDCSGNFETRDMLTSYAPGDNIKDYKRLFYSFVYIPDAI</sequence>
<reference evidence="3" key="1">
    <citation type="submission" date="2017-01" db="EMBL/GenBank/DDBJ databases">
        <authorList>
            <person name="Wang Y."/>
            <person name="White M."/>
            <person name="Kvist S."/>
            <person name="Moncalvo J.-M."/>
        </authorList>
    </citation>
    <scope>NUCLEOTIDE SEQUENCE [LARGE SCALE GENOMIC DNA]</scope>
    <source>
        <strain evidence="3">ID-206-W2</strain>
    </source>
</reference>
<proteinExistence type="predicted"/>
<accession>A0A1R1X9U7</accession>
<protein>
    <submittedName>
        <fullName evidence="2">Uncharacterized protein</fullName>
    </submittedName>
</protein>
<evidence type="ECO:0000313" key="2">
    <source>
        <dbReference type="EMBL" id="OMJ11369.1"/>
    </source>
</evidence>
<feature type="chain" id="PRO_5012706544" evidence="1">
    <location>
        <begin position="22"/>
        <end position="127"/>
    </location>
</feature>
<keyword evidence="1" id="KW-0732">Signal</keyword>
<dbReference type="EMBL" id="LSSM01006112">
    <property type="protein sequence ID" value="OMJ11369.1"/>
    <property type="molecule type" value="Genomic_DNA"/>
</dbReference>
<comment type="caution">
    <text evidence="2">The sequence shown here is derived from an EMBL/GenBank/DDBJ whole genome shotgun (WGS) entry which is preliminary data.</text>
</comment>
<dbReference type="AlphaFoldDB" id="A0A1R1X9U7"/>
<feature type="signal peptide" evidence="1">
    <location>
        <begin position="1"/>
        <end position="21"/>
    </location>
</feature>
<name>A0A1R1X9U7_9FUNG</name>
<evidence type="ECO:0000313" key="3">
    <source>
        <dbReference type="Proteomes" id="UP000187429"/>
    </source>
</evidence>
<gene>
    <name evidence="2" type="ORF">AYI69_g9859</name>
</gene>
<dbReference type="Proteomes" id="UP000187429">
    <property type="component" value="Unassembled WGS sequence"/>
</dbReference>
<evidence type="ECO:0000256" key="1">
    <source>
        <dbReference type="SAM" id="SignalP"/>
    </source>
</evidence>
<organism evidence="2 3">
    <name type="scientific">Smittium culicis</name>
    <dbReference type="NCBI Taxonomy" id="133412"/>
    <lineage>
        <taxon>Eukaryota</taxon>
        <taxon>Fungi</taxon>
        <taxon>Fungi incertae sedis</taxon>
        <taxon>Zoopagomycota</taxon>
        <taxon>Kickxellomycotina</taxon>
        <taxon>Harpellomycetes</taxon>
        <taxon>Harpellales</taxon>
        <taxon>Legeriomycetaceae</taxon>
        <taxon>Smittium</taxon>
    </lineage>
</organism>
<keyword evidence="3" id="KW-1185">Reference proteome</keyword>